<keyword evidence="8 11" id="KW-0067">ATP-binding</keyword>
<evidence type="ECO:0000256" key="13">
    <source>
        <dbReference type="SAM" id="Phobius"/>
    </source>
</evidence>
<keyword evidence="7" id="KW-0418">Kinase</keyword>
<dbReference type="Pfam" id="PF13458">
    <property type="entry name" value="Peripla_BP_6"/>
    <property type="match status" value="1"/>
</dbReference>
<feature type="compositionally biased region" description="Pro residues" evidence="12">
    <location>
        <begin position="360"/>
        <end position="385"/>
    </location>
</feature>
<dbReference type="AlphaFoldDB" id="A0A402B6P4"/>
<dbReference type="Gene3D" id="3.30.200.20">
    <property type="entry name" value="Phosphorylase Kinase, domain 1"/>
    <property type="match status" value="1"/>
</dbReference>
<evidence type="ECO:0000256" key="10">
    <source>
        <dbReference type="ARBA" id="ARBA00048679"/>
    </source>
</evidence>
<feature type="compositionally biased region" description="Polar residues" evidence="12">
    <location>
        <begin position="404"/>
        <end position="413"/>
    </location>
</feature>
<keyword evidence="5" id="KW-0732">Signal</keyword>
<dbReference type="PROSITE" id="PS00107">
    <property type="entry name" value="PROTEIN_KINASE_ATP"/>
    <property type="match status" value="1"/>
</dbReference>
<evidence type="ECO:0000256" key="11">
    <source>
        <dbReference type="PROSITE-ProRule" id="PRU10141"/>
    </source>
</evidence>
<dbReference type="OrthoDB" id="136386at2"/>
<keyword evidence="16" id="KW-1185">Reference proteome</keyword>
<evidence type="ECO:0000256" key="5">
    <source>
        <dbReference type="ARBA" id="ARBA00022729"/>
    </source>
</evidence>
<dbReference type="CDD" id="cd14014">
    <property type="entry name" value="STKc_PknB_like"/>
    <property type="match status" value="1"/>
</dbReference>
<dbReference type="InterPro" id="IPR000719">
    <property type="entry name" value="Prot_kinase_dom"/>
</dbReference>
<feature type="transmembrane region" description="Helical" evidence="13">
    <location>
        <begin position="445"/>
        <end position="468"/>
    </location>
</feature>
<dbReference type="GO" id="GO:0005524">
    <property type="term" value="F:ATP binding"/>
    <property type="evidence" value="ECO:0007669"/>
    <property type="project" value="UniProtKB-UniRule"/>
</dbReference>
<dbReference type="SUPFAM" id="SSF56112">
    <property type="entry name" value="Protein kinase-like (PK-like)"/>
    <property type="match status" value="1"/>
</dbReference>
<evidence type="ECO:0000256" key="9">
    <source>
        <dbReference type="ARBA" id="ARBA00047899"/>
    </source>
</evidence>
<evidence type="ECO:0000256" key="4">
    <source>
        <dbReference type="ARBA" id="ARBA00022679"/>
    </source>
</evidence>
<dbReference type="Proteomes" id="UP000287171">
    <property type="component" value="Unassembled WGS sequence"/>
</dbReference>
<feature type="region of interest" description="Disordered" evidence="12">
    <location>
        <begin position="339"/>
        <end position="419"/>
    </location>
</feature>
<evidence type="ECO:0000259" key="14">
    <source>
        <dbReference type="PROSITE" id="PS50011"/>
    </source>
</evidence>
<gene>
    <name evidence="15" type="ORF">KDA_24980</name>
</gene>
<keyword evidence="13" id="KW-0812">Transmembrane</keyword>
<evidence type="ECO:0000256" key="12">
    <source>
        <dbReference type="SAM" id="MobiDB-lite"/>
    </source>
</evidence>
<feature type="domain" description="Protein kinase" evidence="14">
    <location>
        <begin position="55"/>
        <end position="313"/>
    </location>
</feature>
<dbReference type="InterPro" id="IPR008271">
    <property type="entry name" value="Ser/Thr_kinase_AS"/>
</dbReference>
<keyword evidence="13" id="KW-0472">Membrane</keyword>
<evidence type="ECO:0000256" key="7">
    <source>
        <dbReference type="ARBA" id="ARBA00022777"/>
    </source>
</evidence>
<dbReference type="PROSITE" id="PS00108">
    <property type="entry name" value="PROTEIN_KINASE_ST"/>
    <property type="match status" value="1"/>
</dbReference>
<dbReference type="InterPro" id="IPR028082">
    <property type="entry name" value="Peripla_BP_I"/>
</dbReference>
<feature type="binding site" evidence="11">
    <location>
        <position position="85"/>
    </location>
    <ligand>
        <name>ATP</name>
        <dbReference type="ChEBI" id="CHEBI:30616"/>
    </ligand>
</feature>
<evidence type="ECO:0000313" key="16">
    <source>
        <dbReference type="Proteomes" id="UP000287171"/>
    </source>
</evidence>
<dbReference type="SMART" id="SM00220">
    <property type="entry name" value="S_TKc"/>
    <property type="match status" value="1"/>
</dbReference>
<comment type="caution">
    <text evidence="15">The sequence shown here is derived from an EMBL/GenBank/DDBJ whole genome shotgun (WGS) entry which is preliminary data.</text>
</comment>
<dbReference type="Gene3D" id="1.10.510.10">
    <property type="entry name" value="Transferase(Phosphotransferase) domain 1"/>
    <property type="match status" value="1"/>
</dbReference>
<dbReference type="Gene3D" id="3.40.50.2300">
    <property type="match status" value="2"/>
</dbReference>
<dbReference type="EC" id="2.7.11.1" evidence="2"/>
<protein>
    <recommendedName>
        <fullName evidence="2">non-specific serine/threonine protein kinase</fullName>
        <ecNumber evidence="2">2.7.11.1</ecNumber>
    </recommendedName>
</protein>
<reference evidence="16" key="1">
    <citation type="submission" date="2018-12" db="EMBL/GenBank/DDBJ databases">
        <title>Tengunoibacter tsumagoiensis gen. nov., sp. nov., Dictyobacter kobayashii sp. nov., D. alpinus sp. nov., and D. joshuensis sp. nov. and description of Dictyobacteraceae fam. nov. within the order Ktedonobacterales isolated from Tengu-no-mugimeshi.</title>
        <authorList>
            <person name="Wang C.M."/>
            <person name="Zheng Y."/>
            <person name="Sakai Y."/>
            <person name="Toyoda A."/>
            <person name="Minakuchi Y."/>
            <person name="Abe K."/>
            <person name="Yokota A."/>
            <person name="Yabe S."/>
        </authorList>
    </citation>
    <scope>NUCLEOTIDE SEQUENCE [LARGE SCALE GENOMIC DNA]</scope>
    <source>
        <strain evidence="16">Uno16</strain>
    </source>
</reference>
<evidence type="ECO:0000313" key="15">
    <source>
        <dbReference type="EMBL" id="GCE27014.1"/>
    </source>
</evidence>
<evidence type="ECO:0000256" key="1">
    <source>
        <dbReference type="ARBA" id="ARBA00010062"/>
    </source>
</evidence>
<dbReference type="InterPro" id="IPR028081">
    <property type="entry name" value="Leu-bd"/>
</dbReference>
<dbReference type="Pfam" id="PF00069">
    <property type="entry name" value="Pkinase"/>
    <property type="match status" value="1"/>
</dbReference>
<dbReference type="PANTHER" id="PTHR24363:SF0">
    <property type="entry name" value="SERINE_THREONINE KINASE LIKE DOMAIN CONTAINING 1"/>
    <property type="match status" value="1"/>
</dbReference>
<evidence type="ECO:0000256" key="3">
    <source>
        <dbReference type="ARBA" id="ARBA00022527"/>
    </source>
</evidence>
<accession>A0A402B6P4</accession>
<dbReference type="SUPFAM" id="SSF53822">
    <property type="entry name" value="Periplasmic binding protein-like I"/>
    <property type="match status" value="1"/>
</dbReference>
<organism evidence="15 16">
    <name type="scientific">Dictyobacter alpinus</name>
    <dbReference type="NCBI Taxonomy" id="2014873"/>
    <lineage>
        <taxon>Bacteria</taxon>
        <taxon>Bacillati</taxon>
        <taxon>Chloroflexota</taxon>
        <taxon>Ktedonobacteria</taxon>
        <taxon>Ktedonobacterales</taxon>
        <taxon>Dictyobacteraceae</taxon>
        <taxon>Dictyobacter</taxon>
    </lineage>
</organism>
<keyword evidence="3" id="KW-0723">Serine/threonine-protein kinase</keyword>
<evidence type="ECO:0000256" key="2">
    <source>
        <dbReference type="ARBA" id="ARBA00012513"/>
    </source>
</evidence>
<evidence type="ECO:0000256" key="8">
    <source>
        <dbReference type="ARBA" id="ARBA00022840"/>
    </source>
</evidence>
<dbReference type="InterPro" id="IPR017441">
    <property type="entry name" value="Protein_kinase_ATP_BS"/>
</dbReference>
<dbReference type="PANTHER" id="PTHR24363">
    <property type="entry name" value="SERINE/THREONINE PROTEIN KINASE"/>
    <property type="match status" value="1"/>
</dbReference>
<dbReference type="GO" id="GO:0004674">
    <property type="term" value="F:protein serine/threonine kinase activity"/>
    <property type="evidence" value="ECO:0007669"/>
    <property type="project" value="UniProtKB-KW"/>
</dbReference>
<comment type="catalytic activity">
    <reaction evidence="10">
        <text>L-seryl-[protein] + ATP = O-phospho-L-seryl-[protein] + ADP + H(+)</text>
        <dbReference type="Rhea" id="RHEA:17989"/>
        <dbReference type="Rhea" id="RHEA-COMP:9863"/>
        <dbReference type="Rhea" id="RHEA-COMP:11604"/>
        <dbReference type="ChEBI" id="CHEBI:15378"/>
        <dbReference type="ChEBI" id="CHEBI:29999"/>
        <dbReference type="ChEBI" id="CHEBI:30616"/>
        <dbReference type="ChEBI" id="CHEBI:83421"/>
        <dbReference type="ChEBI" id="CHEBI:456216"/>
        <dbReference type="EC" id="2.7.11.1"/>
    </reaction>
</comment>
<comment type="similarity">
    <text evidence="1">Belongs to the leucine-binding protein family.</text>
</comment>
<proteinExistence type="inferred from homology"/>
<dbReference type="EMBL" id="BIFT01000001">
    <property type="protein sequence ID" value="GCE27014.1"/>
    <property type="molecule type" value="Genomic_DNA"/>
</dbReference>
<keyword evidence="4" id="KW-0808">Transferase</keyword>
<dbReference type="PROSITE" id="PS50011">
    <property type="entry name" value="PROTEIN_KINASE_DOM"/>
    <property type="match status" value="1"/>
</dbReference>
<keyword evidence="13" id="KW-1133">Transmembrane helix</keyword>
<keyword evidence="6 11" id="KW-0547">Nucleotide-binding</keyword>
<comment type="catalytic activity">
    <reaction evidence="9">
        <text>L-threonyl-[protein] + ATP = O-phospho-L-threonyl-[protein] + ADP + H(+)</text>
        <dbReference type="Rhea" id="RHEA:46608"/>
        <dbReference type="Rhea" id="RHEA-COMP:11060"/>
        <dbReference type="Rhea" id="RHEA-COMP:11605"/>
        <dbReference type="ChEBI" id="CHEBI:15378"/>
        <dbReference type="ChEBI" id="CHEBI:30013"/>
        <dbReference type="ChEBI" id="CHEBI:30616"/>
        <dbReference type="ChEBI" id="CHEBI:61977"/>
        <dbReference type="ChEBI" id="CHEBI:456216"/>
        <dbReference type="EC" id="2.7.11.1"/>
    </reaction>
</comment>
<name>A0A402B6P4_9CHLR</name>
<dbReference type="InterPro" id="IPR011009">
    <property type="entry name" value="Kinase-like_dom_sf"/>
</dbReference>
<sequence>MKCPYCSAETRDNVRFCGNCGKNLSAPLTNNTPSNSGITVSSSLSSGSRLQGGRYVVKKILGQGGMGAALLATDIRLDGKLVVIKELISDNVDQDSRLEDVRNFKREVSTLAHIDHPLVPNVTDHFQEGTRYFMVQEYVDGENLEEHLNHLQRPMTERETLICGSEVLDILDYLSQLMPPIVHRDIKPANIIIGTKDRRAHLVDFGIARADEIKNAQRKQTSALGTPGYAPPEQYQGNADPRSDLYALAATLHHVLTNRDPRNYPPFYYAAARSLNAQLSPEIEGILIKALNNDINQRFQSAASMKQEIDLLLRQRFGLSGNIDTYTLGTSGNLGATQASTAQTQTSGPNYPPTQVAGPTPIPSTPLPVQPTPTPTPPPPPPHTPIPSHSGASLTPVQPLPNFGPTSGSNYTYPIQPPQASHMVVQPPPYLVQPPPAKKKRRGGLIFLILLLVILLIASGIFVTNYYFVGANKPKPVEAPAIGVTMINGEPIGISDGTVALDTTLADGSLKTQAAQQFKLHKDDTNEATSLLNEAITKNSNDAEALIYKENIRVINSGTPYVTLVVATMISGDQLDTGRDDLQGAYVAQKEFNDSGRLSNGTLVRLLIANSGSKTDNVVKVAQQIVRLQKTDPTFVGVMGWPYSGRTLAAIQTLSKSQIPMLSQTASSDGLTNASPYFFRVAPANKQQGIQGAIYAEKNLHAKTTALFYDPKDSYSQSLAQDFRQQFEGTDKNTIINEQYTIGNQGSINKAIQDASTKNIDLIYFSGYATDVSTVLSNLPPGKLPVMGGDALYQLGGYQSSAKANFSRLHFTAFAYPDEWDVFKYSAQKPAFFSEYSAAFNPDGQQGGGKYGFTRAANDVILSYDATITLLTAYNMALNAGKKQPTPKDMRDYLLKINGANTIQGVSGQISLGPNGDPIEKSILVLYVDEIGRIHMEPAALGRFLKQK</sequence>
<evidence type="ECO:0000256" key="6">
    <source>
        <dbReference type="ARBA" id="ARBA00022741"/>
    </source>
</evidence>